<dbReference type="PANTHER" id="PTHR31912">
    <property type="entry name" value="IP13529P"/>
    <property type="match status" value="1"/>
</dbReference>
<comment type="caution">
    <text evidence="1">The sequence shown here is derived from an EMBL/GenBank/DDBJ whole genome shotgun (WGS) entry which is preliminary data.</text>
</comment>
<evidence type="ECO:0000313" key="1">
    <source>
        <dbReference type="EMBL" id="CAB4007939.1"/>
    </source>
</evidence>
<dbReference type="PROSITE" id="PS00028">
    <property type="entry name" value="ZINC_FINGER_C2H2_1"/>
    <property type="match status" value="1"/>
</dbReference>
<dbReference type="OrthoDB" id="5948273at2759"/>
<sequence length="819" mass="95060">MAGISNFLCEKPECSHLSFLTLTRYLNHLRNSHIHEQGFKVRCPVKPCFRLYTVVLSLTSHVRRKHRNEIFNFHLNDDADIHTNVPESVAPNEALPLTSVKEKTADEFSPRHLALFTLKTQEINRLTDATTNKLIDNTSELLEQHEAHVKEKIKVCLEKNGIKLEDVDGLEDIMNLPQTPSMDFLKTTKSRNNYLSQEFNMVNPIEIVLGEEYIHNENSRNGSKVKTHSFQYISFIKVLEQLLNQVDVFSQVENTHKSRDGKMRDLCDGDEFSPTKHPLISVNSKAIQMMLYYDDFEVANPLGSKAVIHKIGGFYWMLGNLHRKFRSSLKSLNLVILCPVKWIKMYGMDKVLRPFMSDLALLESDHGVQLNIANQVMPIQGSLSVVLADNLGSNSIGGFMESFSANRPCRFCLGLSWEFQEKFVEEEFTMRTRESYTRQMDLVAEDPESVSVYGVKKPSALNASKYFHVVDGLPSDIMHDILEGVLPLHIKLMLRKFIMEEKFFTLDQFNKQLPNFPFGVCDIKNRPSLIKNVNTGDHHLRQSVHQWIPEENDDWALFSDLMQIVDLLFSPVVEKGTPIYLRLLISEYLDQFKKMYPNVRLIPKQHFMLHYPNQIKRFGPLVHNWCMRFEGKHHYFKLLAQNVRCFKNITKTLATRHQRLQCYWLSEPDGFLRNETEVGPGKVLQLKDLQDEERRSLLHTYDLDQDSSLTLIDWAKICGDKYAKGMVVVYQQFIFPEFLMLHNIFMLPNMDVVFSCKKMQTIAFNSRMRSYEVIIADEFLSVSHSSLVDHYPLDIYTINVNNMPTKFVRMKYDLADAEQ</sequence>
<proteinExistence type="predicted"/>
<organism evidence="1 2">
    <name type="scientific">Paramuricea clavata</name>
    <name type="common">Red gorgonian</name>
    <name type="synonym">Violescent sea-whip</name>
    <dbReference type="NCBI Taxonomy" id="317549"/>
    <lineage>
        <taxon>Eukaryota</taxon>
        <taxon>Metazoa</taxon>
        <taxon>Cnidaria</taxon>
        <taxon>Anthozoa</taxon>
        <taxon>Octocorallia</taxon>
        <taxon>Malacalcyonacea</taxon>
        <taxon>Plexauridae</taxon>
        <taxon>Paramuricea</taxon>
    </lineage>
</organism>
<dbReference type="EMBL" id="CACRXK020005966">
    <property type="protein sequence ID" value="CAB4007939.1"/>
    <property type="molecule type" value="Genomic_DNA"/>
</dbReference>
<gene>
    <name evidence="1" type="ORF">PACLA_8A054114</name>
</gene>
<accession>A0A6S7HTT3</accession>
<name>A0A6S7HTT3_PARCT</name>
<reference evidence="1" key="1">
    <citation type="submission" date="2020-04" db="EMBL/GenBank/DDBJ databases">
        <authorList>
            <person name="Alioto T."/>
            <person name="Alioto T."/>
            <person name="Gomez Garrido J."/>
        </authorList>
    </citation>
    <scope>NUCLEOTIDE SEQUENCE</scope>
    <source>
        <strain evidence="1">A484AB</strain>
    </source>
</reference>
<dbReference type="PANTHER" id="PTHR31912:SF34">
    <property type="entry name" value="NOTOCHORD-RELATED PROTEIN"/>
    <property type="match status" value="1"/>
</dbReference>
<keyword evidence="2" id="KW-1185">Reference proteome</keyword>
<dbReference type="InterPro" id="IPR013087">
    <property type="entry name" value="Znf_C2H2_type"/>
</dbReference>
<dbReference type="AlphaFoldDB" id="A0A6S7HTT3"/>
<protein>
    <submittedName>
        <fullName evidence="1">Uncharacterized protein LOC110246895</fullName>
    </submittedName>
</protein>
<dbReference type="Proteomes" id="UP001152795">
    <property type="component" value="Unassembled WGS sequence"/>
</dbReference>
<evidence type="ECO:0000313" key="2">
    <source>
        <dbReference type="Proteomes" id="UP001152795"/>
    </source>
</evidence>